<keyword evidence="1" id="KW-0106">Calcium</keyword>
<dbReference type="InterPro" id="IPR011992">
    <property type="entry name" value="EF-hand-dom_pair"/>
</dbReference>
<dbReference type="SMART" id="SM00054">
    <property type="entry name" value="EFh"/>
    <property type="match status" value="2"/>
</dbReference>
<evidence type="ECO:0000256" key="1">
    <source>
        <dbReference type="ARBA" id="ARBA00022837"/>
    </source>
</evidence>
<evidence type="ECO:0000259" key="2">
    <source>
        <dbReference type="PROSITE" id="PS50222"/>
    </source>
</evidence>
<gene>
    <name evidence="3" type="ORF">BDV39DRAFT_173677</name>
</gene>
<dbReference type="Pfam" id="PF13499">
    <property type="entry name" value="EF-hand_7"/>
    <property type="match status" value="1"/>
</dbReference>
<name>A0A5N6X8H7_9EURO</name>
<evidence type="ECO:0000313" key="3">
    <source>
        <dbReference type="EMBL" id="KAE8328616.1"/>
    </source>
</evidence>
<keyword evidence="4" id="KW-1185">Reference proteome</keyword>
<dbReference type="SUPFAM" id="SSF47473">
    <property type="entry name" value="EF-hand"/>
    <property type="match status" value="1"/>
</dbReference>
<dbReference type="InterPro" id="IPR018247">
    <property type="entry name" value="EF_Hand_1_Ca_BS"/>
</dbReference>
<dbReference type="EMBL" id="ML741784">
    <property type="protein sequence ID" value="KAE8328616.1"/>
    <property type="molecule type" value="Genomic_DNA"/>
</dbReference>
<dbReference type="InterPro" id="IPR002048">
    <property type="entry name" value="EF_hand_dom"/>
</dbReference>
<accession>A0A5N6X8H7</accession>
<dbReference type="CDD" id="cd00051">
    <property type="entry name" value="EFh"/>
    <property type="match status" value="1"/>
</dbReference>
<feature type="domain" description="EF-hand" evidence="2">
    <location>
        <begin position="7"/>
        <end position="42"/>
    </location>
</feature>
<sequence length="82" mass="9660">MPPYSREEREKMKEAFHEINTDYDSFITFEELKAELKRKGLYTDDEKLNELIHDADVNNDGKISFGEFLEKHGKLFDSKSEA</sequence>
<protein>
    <submittedName>
        <fullName evidence="3">EF-hand</fullName>
    </submittedName>
</protein>
<dbReference type="Gene3D" id="1.10.238.10">
    <property type="entry name" value="EF-hand"/>
    <property type="match status" value="1"/>
</dbReference>
<feature type="domain" description="EF-hand" evidence="2">
    <location>
        <begin position="43"/>
        <end position="78"/>
    </location>
</feature>
<proteinExistence type="predicted"/>
<evidence type="ECO:0000313" key="4">
    <source>
        <dbReference type="Proteomes" id="UP000325945"/>
    </source>
</evidence>
<dbReference type="GO" id="GO:0005509">
    <property type="term" value="F:calcium ion binding"/>
    <property type="evidence" value="ECO:0007669"/>
    <property type="project" value="InterPro"/>
</dbReference>
<reference evidence="4" key="1">
    <citation type="submission" date="2019-04" db="EMBL/GenBank/DDBJ databases">
        <title>Friends and foes A comparative genomics studyof 23 Aspergillus species from section Flavi.</title>
        <authorList>
            <consortium name="DOE Joint Genome Institute"/>
            <person name="Kjaerbolling I."/>
            <person name="Vesth T."/>
            <person name="Frisvad J.C."/>
            <person name="Nybo J.L."/>
            <person name="Theobald S."/>
            <person name="Kildgaard S."/>
            <person name="Isbrandt T."/>
            <person name="Kuo A."/>
            <person name="Sato A."/>
            <person name="Lyhne E.K."/>
            <person name="Kogle M.E."/>
            <person name="Wiebenga A."/>
            <person name="Kun R.S."/>
            <person name="Lubbers R.J."/>
            <person name="Makela M.R."/>
            <person name="Barry K."/>
            <person name="Chovatia M."/>
            <person name="Clum A."/>
            <person name="Daum C."/>
            <person name="Haridas S."/>
            <person name="He G."/>
            <person name="LaButti K."/>
            <person name="Lipzen A."/>
            <person name="Mondo S."/>
            <person name="Riley R."/>
            <person name="Salamov A."/>
            <person name="Simmons B.A."/>
            <person name="Magnuson J.K."/>
            <person name="Henrissat B."/>
            <person name="Mortensen U.H."/>
            <person name="Larsen T.O."/>
            <person name="Devries R.P."/>
            <person name="Grigoriev I.V."/>
            <person name="Machida M."/>
            <person name="Baker S.E."/>
            <person name="Andersen M.R."/>
        </authorList>
    </citation>
    <scope>NUCLEOTIDE SEQUENCE [LARGE SCALE GENOMIC DNA]</scope>
    <source>
        <strain evidence="4">CBS 130017</strain>
    </source>
</reference>
<dbReference type="PROSITE" id="PS00018">
    <property type="entry name" value="EF_HAND_1"/>
    <property type="match status" value="1"/>
</dbReference>
<dbReference type="Proteomes" id="UP000325945">
    <property type="component" value="Unassembled WGS sequence"/>
</dbReference>
<dbReference type="PROSITE" id="PS50222">
    <property type="entry name" value="EF_HAND_2"/>
    <property type="match status" value="2"/>
</dbReference>
<organism evidence="3 4">
    <name type="scientific">Aspergillus sergii</name>
    <dbReference type="NCBI Taxonomy" id="1034303"/>
    <lineage>
        <taxon>Eukaryota</taxon>
        <taxon>Fungi</taxon>
        <taxon>Dikarya</taxon>
        <taxon>Ascomycota</taxon>
        <taxon>Pezizomycotina</taxon>
        <taxon>Eurotiomycetes</taxon>
        <taxon>Eurotiomycetidae</taxon>
        <taxon>Eurotiales</taxon>
        <taxon>Aspergillaceae</taxon>
        <taxon>Aspergillus</taxon>
        <taxon>Aspergillus subgen. Circumdati</taxon>
    </lineage>
</organism>
<dbReference type="AlphaFoldDB" id="A0A5N6X8H7"/>